<dbReference type="PROSITE" id="PS50110">
    <property type="entry name" value="RESPONSE_REGULATORY"/>
    <property type="match status" value="1"/>
</dbReference>
<dbReference type="SMART" id="SM00448">
    <property type="entry name" value="REC"/>
    <property type="match status" value="1"/>
</dbReference>
<dbReference type="KEGG" id="haa:A5892_03930"/>
<dbReference type="SUPFAM" id="SSF55874">
    <property type="entry name" value="ATPase domain of HSP90 chaperone/DNA topoisomerase II/histidine kinase"/>
    <property type="match status" value="1"/>
</dbReference>
<dbReference type="EMBL" id="CP015243">
    <property type="protein sequence ID" value="ANF56720.1"/>
    <property type="molecule type" value="Genomic_DNA"/>
</dbReference>
<dbReference type="InterPro" id="IPR036890">
    <property type="entry name" value="HATPase_C_sf"/>
</dbReference>
<keyword evidence="7" id="KW-0902">Two-component regulatory system</keyword>
<evidence type="ECO:0000256" key="3">
    <source>
        <dbReference type="ARBA" id="ARBA00021495"/>
    </source>
</evidence>
<dbReference type="Gene3D" id="1.20.120.160">
    <property type="entry name" value="HPT domain"/>
    <property type="match status" value="1"/>
</dbReference>
<dbReference type="SUPFAM" id="SSF50341">
    <property type="entry name" value="CheW-like"/>
    <property type="match status" value="1"/>
</dbReference>
<evidence type="ECO:0000313" key="15">
    <source>
        <dbReference type="EMBL" id="ANF56720.1"/>
    </source>
</evidence>
<dbReference type="InterPro" id="IPR011006">
    <property type="entry name" value="CheY-like_superfamily"/>
</dbReference>
<gene>
    <name evidence="15" type="ORF">A5892_03930</name>
</gene>
<dbReference type="PANTHER" id="PTHR43395">
    <property type="entry name" value="SENSOR HISTIDINE KINASE CHEA"/>
    <property type="match status" value="1"/>
</dbReference>
<dbReference type="SMART" id="SM00387">
    <property type="entry name" value="HATPase_c"/>
    <property type="match status" value="1"/>
</dbReference>
<organism evidence="15 16">
    <name type="scientific">Halotalea alkalilenta</name>
    <dbReference type="NCBI Taxonomy" id="376489"/>
    <lineage>
        <taxon>Bacteria</taxon>
        <taxon>Pseudomonadati</taxon>
        <taxon>Pseudomonadota</taxon>
        <taxon>Gammaproteobacteria</taxon>
        <taxon>Oceanospirillales</taxon>
        <taxon>Halomonadaceae</taxon>
        <taxon>Halotalea</taxon>
    </lineage>
</organism>
<dbReference type="Gene3D" id="3.40.50.2300">
    <property type="match status" value="1"/>
</dbReference>
<dbReference type="CDD" id="cd00088">
    <property type="entry name" value="HPT"/>
    <property type="match status" value="1"/>
</dbReference>
<dbReference type="FunFam" id="3.30.565.10:FF:000016">
    <property type="entry name" value="Chemotaxis protein CheA, putative"/>
    <property type="match status" value="1"/>
</dbReference>
<dbReference type="InterPro" id="IPR036061">
    <property type="entry name" value="CheW-like_dom_sf"/>
</dbReference>
<dbReference type="Pfam" id="PF01584">
    <property type="entry name" value="CheW"/>
    <property type="match status" value="1"/>
</dbReference>
<dbReference type="InterPro" id="IPR036641">
    <property type="entry name" value="HPT_dom_sf"/>
</dbReference>
<feature type="modified residue" description="4-aspartylphosphate" evidence="10">
    <location>
        <position position="660"/>
    </location>
</feature>
<name>A0A172YBU5_9GAMM</name>
<dbReference type="InterPro" id="IPR004358">
    <property type="entry name" value="Sig_transdc_His_kin-like_C"/>
</dbReference>
<keyword evidence="16" id="KW-1185">Reference proteome</keyword>
<dbReference type="Pfam" id="PF00072">
    <property type="entry name" value="Response_reg"/>
    <property type="match status" value="1"/>
</dbReference>
<feature type="domain" description="Histidine kinase" evidence="11">
    <location>
        <begin position="169"/>
        <end position="450"/>
    </location>
</feature>
<dbReference type="EC" id="2.7.13.3" evidence="2"/>
<dbReference type="GO" id="GO:0006935">
    <property type="term" value="P:chemotaxis"/>
    <property type="evidence" value="ECO:0007669"/>
    <property type="project" value="InterPro"/>
</dbReference>
<accession>A0A172YBU5</accession>
<evidence type="ECO:0000256" key="2">
    <source>
        <dbReference type="ARBA" id="ARBA00012438"/>
    </source>
</evidence>
<evidence type="ECO:0000256" key="4">
    <source>
        <dbReference type="ARBA" id="ARBA00022553"/>
    </source>
</evidence>
<dbReference type="PANTHER" id="PTHR43395:SF1">
    <property type="entry name" value="CHEMOTAXIS PROTEIN CHEA"/>
    <property type="match status" value="1"/>
</dbReference>
<dbReference type="PROSITE" id="PS50894">
    <property type="entry name" value="HPT"/>
    <property type="match status" value="1"/>
</dbReference>
<dbReference type="RefSeq" id="WP_064121692.1">
    <property type="nucleotide sequence ID" value="NZ_CP015243.1"/>
</dbReference>
<keyword evidence="6" id="KW-0418">Kinase</keyword>
<evidence type="ECO:0000256" key="7">
    <source>
        <dbReference type="ARBA" id="ARBA00023012"/>
    </source>
</evidence>
<reference evidence="15 16" key="1">
    <citation type="submission" date="2016-04" db="EMBL/GenBank/DDBJ databases">
        <title>Complete Genome Sequence of Halotalea alkalilenta IHB B 13600.</title>
        <authorList>
            <person name="Swarnkar M.K."/>
            <person name="Sharma A."/>
            <person name="Kaushal K."/>
            <person name="Soni R."/>
            <person name="Rana S."/>
            <person name="Singh A.K."/>
            <person name="Gulati A."/>
        </authorList>
    </citation>
    <scope>NUCLEOTIDE SEQUENCE [LARGE SCALE GENOMIC DNA]</scope>
    <source>
        <strain evidence="15 16">IHB B 13600</strain>
    </source>
</reference>
<dbReference type="InterPro" id="IPR005467">
    <property type="entry name" value="His_kinase_dom"/>
</dbReference>
<dbReference type="SMART" id="SM00260">
    <property type="entry name" value="CheW"/>
    <property type="match status" value="1"/>
</dbReference>
<evidence type="ECO:0000259" key="14">
    <source>
        <dbReference type="PROSITE" id="PS50894"/>
    </source>
</evidence>
<dbReference type="InterPro" id="IPR001789">
    <property type="entry name" value="Sig_transdc_resp-reg_receiver"/>
</dbReference>
<dbReference type="GO" id="GO:0000155">
    <property type="term" value="F:phosphorelay sensor kinase activity"/>
    <property type="evidence" value="ECO:0007669"/>
    <property type="project" value="UniProtKB-ARBA"/>
</dbReference>
<keyword evidence="5" id="KW-0808">Transferase</keyword>
<feature type="domain" description="Response regulatory" evidence="12">
    <location>
        <begin position="611"/>
        <end position="727"/>
    </location>
</feature>
<feature type="domain" description="CheW-like" evidence="13">
    <location>
        <begin position="452"/>
        <end position="585"/>
    </location>
</feature>
<dbReference type="InterPro" id="IPR051315">
    <property type="entry name" value="Bact_Chemotaxis_CheA"/>
</dbReference>
<evidence type="ECO:0000256" key="1">
    <source>
        <dbReference type="ARBA" id="ARBA00000085"/>
    </source>
</evidence>
<dbReference type="SMART" id="SM00073">
    <property type="entry name" value="HPT"/>
    <property type="match status" value="1"/>
</dbReference>
<feature type="modified residue" description="Phosphohistidine" evidence="9">
    <location>
        <position position="50"/>
    </location>
</feature>
<dbReference type="Pfam" id="PF01627">
    <property type="entry name" value="Hpt"/>
    <property type="match status" value="1"/>
</dbReference>
<proteinExistence type="predicted"/>
<protein>
    <recommendedName>
        <fullName evidence="3">Chemotaxis protein CheA</fullName>
        <ecNumber evidence="2">2.7.13.3</ecNumber>
    </recommendedName>
</protein>
<dbReference type="SUPFAM" id="SSF47226">
    <property type="entry name" value="Histidine-containing phosphotransfer domain, HPT domain"/>
    <property type="match status" value="1"/>
</dbReference>
<evidence type="ECO:0000259" key="13">
    <source>
        <dbReference type="PROSITE" id="PS50851"/>
    </source>
</evidence>
<keyword evidence="4 10" id="KW-0597">Phosphoprotein</keyword>
<comment type="function">
    <text evidence="8">Involved in the transmission of sensory signals from the chemoreceptors to the flagellar motors. CheA is autophosphorylated; it can transfer its phosphate group to either CheB or CheY.</text>
</comment>
<dbReference type="Gene3D" id="2.30.30.40">
    <property type="entry name" value="SH3 Domains"/>
    <property type="match status" value="1"/>
</dbReference>
<dbReference type="PROSITE" id="PS50109">
    <property type="entry name" value="HIS_KIN"/>
    <property type="match status" value="1"/>
</dbReference>
<dbReference type="PRINTS" id="PR00344">
    <property type="entry name" value="BCTRLSENSOR"/>
</dbReference>
<dbReference type="SUPFAM" id="SSF52172">
    <property type="entry name" value="CheY-like"/>
    <property type="match status" value="1"/>
</dbReference>
<dbReference type="Pfam" id="PF02518">
    <property type="entry name" value="HATPase_c"/>
    <property type="match status" value="1"/>
</dbReference>
<evidence type="ECO:0000256" key="9">
    <source>
        <dbReference type="PROSITE-ProRule" id="PRU00110"/>
    </source>
</evidence>
<feature type="domain" description="HPt" evidence="14">
    <location>
        <begin position="4"/>
        <end position="107"/>
    </location>
</feature>
<evidence type="ECO:0000256" key="5">
    <source>
        <dbReference type="ARBA" id="ARBA00022679"/>
    </source>
</evidence>
<sequence>MNGEQSHDETLMELFQLEAQVQLQAISDGLIAYEHRADDSQLAECMRCAHALKGAARIVGYTPCVELAHAIEEVLVAAQGQAVPLGAGRIDLLLRALDLMKRLAVPGAEVDGKELARVCAQLGNDALAERVSAAPAAEPAPLAEAAPASAESIAELERYIRIAVDRLDDMQEQASQALVETQRLASLVQRARRVELRRDQLVPQVEALGERLGRNDRKALMRLFEQLMSQNQQREAMLGELDELVWGTQQQVHSLYEATLVARMRPVADLTRPMARMVRDLARQLGKRVELRVEGESTLVDRNVLERLEAPMVQLLRNALDHGIEAPSRRLECGKPEVGRLQVRVRHHAGQLLVEVEDDGAGLDLERLRERVEALGLADGGALAGFDEAALIEYLFTPGFSLRDAVSDVSGRGVGLDVVRQGVERIRGRLELRQRCGQGCRFILRLPLSLSLTKSLLLEILGESYALPLMQIDCVRTLDLRAMILLEGRAHFWLDDELVPLASIHRVLQLREPALSEECIVIVMRNGKGVFGVLVERILGERTLVAMPLDPRLGKVHCVVAGAQRDDGGLVLILDADEMQAELVRQLAQSDGASAFAPDVEAGDERHASKRVLVVDDSLTVRELLRKLLISRGYGVSVAEDGLVGWQVLEKGRFDLLITDLDMPRMDGIELMGRVRACERLASLPIMVVSYKNEEADRLRGLEAGADYYLAKPAFHDDTLLEAVAMLLGGR</sequence>
<comment type="catalytic activity">
    <reaction evidence="1">
        <text>ATP + protein L-histidine = ADP + protein N-phospho-L-histidine.</text>
        <dbReference type="EC" id="2.7.13.3"/>
    </reaction>
</comment>
<dbReference type="Gene3D" id="3.30.565.10">
    <property type="entry name" value="Histidine kinase-like ATPase, C-terminal domain"/>
    <property type="match status" value="1"/>
</dbReference>
<evidence type="ECO:0000313" key="16">
    <source>
        <dbReference type="Proteomes" id="UP000077875"/>
    </source>
</evidence>
<evidence type="ECO:0000256" key="10">
    <source>
        <dbReference type="PROSITE-ProRule" id="PRU00169"/>
    </source>
</evidence>
<evidence type="ECO:0000259" key="12">
    <source>
        <dbReference type="PROSITE" id="PS50110"/>
    </source>
</evidence>
<dbReference type="AlphaFoldDB" id="A0A172YBU5"/>
<dbReference type="InterPro" id="IPR008207">
    <property type="entry name" value="Sig_transdc_His_kin_Hpt_dom"/>
</dbReference>
<dbReference type="InterPro" id="IPR003594">
    <property type="entry name" value="HATPase_dom"/>
</dbReference>
<evidence type="ECO:0000256" key="8">
    <source>
        <dbReference type="ARBA" id="ARBA00035100"/>
    </source>
</evidence>
<dbReference type="Proteomes" id="UP000077875">
    <property type="component" value="Chromosome"/>
</dbReference>
<dbReference type="PROSITE" id="PS50851">
    <property type="entry name" value="CHEW"/>
    <property type="match status" value="1"/>
</dbReference>
<evidence type="ECO:0000256" key="6">
    <source>
        <dbReference type="ARBA" id="ARBA00022777"/>
    </source>
</evidence>
<dbReference type="STRING" id="376489.A5892_03930"/>
<dbReference type="InterPro" id="IPR002545">
    <property type="entry name" value="CheW-lke_dom"/>
</dbReference>
<evidence type="ECO:0000259" key="11">
    <source>
        <dbReference type="PROSITE" id="PS50109"/>
    </source>
</evidence>